<feature type="transmembrane region" description="Helical" evidence="1">
    <location>
        <begin position="167"/>
        <end position="186"/>
    </location>
</feature>
<dbReference type="EMBL" id="UOEO01000168">
    <property type="protein sequence ID" value="VAW21408.1"/>
    <property type="molecule type" value="Genomic_DNA"/>
</dbReference>
<keyword evidence="1" id="KW-0472">Membrane</keyword>
<keyword evidence="1" id="KW-0812">Transmembrane</keyword>
<accession>A0A3B0TTW7</accession>
<dbReference type="AlphaFoldDB" id="A0A3B0TTW7"/>
<organism evidence="2">
    <name type="scientific">hydrothermal vent metagenome</name>
    <dbReference type="NCBI Taxonomy" id="652676"/>
    <lineage>
        <taxon>unclassified sequences</taxon>
        <taxon>metagenomes</taxon>
        <taxon>ecological metagenomes</taxon>
    </lineage>
</organism>
<reference evidence="2" key="1">
    <citation type="submission" date="2018-06" db="EMBL/GenBank/DDBJ databases">
        <authorList>
            <person name="Zhirakovskaya E."/>
        </authorList>
    </citation>
    <scope>NUCLEOTIDE SEQUENCE</scope>
</reference>
<keyword evidence="1" id="KW-1133">Transmembrane helix</keyword>
<protein>
    <submittedName>
        <fullName evidence="2">Predicted cobalt transporter CbtA</fullName>
    </submittedName>
</protein>
<evidence type="ECO:0000313" key="2">
    <source>
        <dbReference type="EMBL" id="VAW21408.1"/>
    </source>
</evidence>
<gene>
    <name evidence="2" type="ORF">MNBD_ALPHA12-360</name>
</gene>
<dbReference type="InterPro" id="IPR012666">
    <property type="entry name" value="CbtA_put"/>
</dbReference>
<name>A0A3B0TTW7_9ZZZZ</name>
<dbReference type="NCBIfam" id="TIGR02458">
    <property type="entry name" value="CbtA"/>
    <property type="match status" value="1"/>
</dbReference>
<sequence>MEMFRRIFFAAVLAGIVAGLALAAIQQWRVVPLILQAETYEISDTHAIEHAQDAAPLAPHIHQVEKEDLFGRGALTVLATVLAGLGFALVTGAVSLLAGIEITTKNGLLWGLAGFLTFSLMPAIGLPPEPPGMVAADLFSRQMWWVQTVLATGGAILLIAKMRNAAAVAIGIALILIPHIIGAPVPPDVPSNVPAHLALLYVSNALFSTMAFWLILGFAYGWGNQHIFKQEGS</sequence>
<feature type="transmembrane region" description="Helical" evidence="1">
    <location>
        <begin position="74"/>
        <end position="100"/>
    </location>
</feature>
<proteinExistence type="predicted"/>
<feature type="transmembrane region" description="Helical" evidence="1">
    <location>
        <begin position="107"/>
        <end position="124"/>
    </location>
</feature>
<evidence type="ECO:0000256" key="1">
    <source>
        <dbReference type="SAM" id="Phobius"/>
    </source>
</evidence>
<feature type="transmembrane region" description="Helical" evidence="1">
    <location>
        <begin position="198"/>
        <end position="220"/>
    </location>
</feature>
<feature type="transmembrane region" description="Helical" evidence="1">
    <location>
        <begin position="144"/>
        <end position="160"/>
    </location>
</feature>
<dbReference type="Pfam" id="PF09490">
    <property type="entry name" value="CbtA"/>
    <property type="match status" value="1"/>
</dbReference>